<evidence type="ECO:0000313" key="1">
    <source>
        <dbReference type="EMBL" id="GAA3992224.1"/>
    </source>
</evidence>
<dbReference type="PANTHER" id="PTHR36849">
    <property type="entry name" value="CYTOPLASMIC PROTEIN-RELATED"/>
    <property type="match status" value="1"/>
</dbReference>
<proteinExistence type="predicted"/>
<dbReference type="EMBL" id="BAABBP010000010">
    <property type="protein sequence ID" value="GAA3992224.1"/>
    <property type="molecule type" value="Genomic_DNA"/>
</dbReference>
<sequence>MSKKIPADHVRIKRAYEAPEPGDGVRILIDRLWPRGVKKEALALDDWNKDLSPSTELRQWFGHDPALWDGFRTRYTQELRTHAAALAALQNRAQHEVITLVYSAHDEAHNNAVLVRELLLDPRGLEAALG</sequence>
<accession>A0ABP7R3U2</accession>
<dbReference type="Proteomes" id="UP001501627">
    <property type="component" value="Unassembled WGS sequence"/>
</dbReference>
<protein>
    <submittedName>
        <fullName evidence="1">DUF488 domain-containing protein</fullName>
    </submittedName>
</protein>
<dbReference type="RefSeq" id="WP_103044479.1">
    <property type="nucleotide sequence ID" value="NZ_BAABBP010000010.1"/>
</dbReference>
<evidence type="ECO:0000313" key="2">
    <source>
        <dbReference type="Proteomes" id="UP001501627"/>
    </source>
</evidence>
<name>A0ABP7R3U2_9BURK</name>
<dbReference type="Pfam" id="PF22752">
    <property type="entry name" value="DUF488-N3i"/>
    <property type="match status" value="1"/>
</dbReference>
<dbReference type="PANTHER" id="PTHR36849:SF1">
    <property type="entry name" value="CYTOPLASMIC PROTEIN"/>
    <property type="match status" value="1"/>
</dbReference>
<organism evidence="1 2">
    <name type="scientific">Comamonas faecalis</name>
    <dbReference type="NCBI Taxonomy" id="1387849"/>
    <lineage>
        <taxon>Bacteria</taxon>
        <taxon>Pseudomonadati</taxon>
        <taxon>Pseudomonadota</taxon>
        <taxon>Betaproteobacteria</taxon>
        <taxon>Burkholderiales</taxon>
        <taxon>Comamonadaceae</taxon>
        <taxon>Comamonas</taxon>
    </lineage>
</organism>
<gene>
    <name evidence="1" type="ORF">GCM10022279_14320</name>
</gene>
<reference evidence="2" key="1">
    <citation type="journal article" date="2019" name="Int. J. Syst. Evol. Microbiol.">
        <title>The Global Catalogue of Microorganisms (GCM) 10K type strain sequencing project: providing services to taxonomists for standard genome sequencing and annotation.</title>
        <authorList>
            <consortium name="The Broad Institute Genomics Platform"/>
            <consortium name="The Broad Institute Genome Sequencing Center for Infectious Disease"/>
            <person name="Wu L."/>
            <person name="Ma J."/>
        </authorList>
    </citation>
    <scope>NUCLEOTIDE SEQUENCE [LARGE SCALE GENOMIC DNA]</scope>
    <source>
        <strain evidence="2">JCM 17561</strain>
    </source>
</reference>
<comment type="caution">
    <text evidence="1">The sequence shown here is derived from an EMBL/GenBank/DDBJ whole genome shotgun (WGS) entry which is preliminary data.</text>
</comment>
<dbReference type="InterPro" id="IPR052552">
    <property type="entry name" value="YeaO-like"/>
</dbReference>
<keyword evidence="2" id="KW-1185">Reference proteome</keyword>